<dbReference type="GO" id="GO:0008286">
    <property type="term" value="P:insulin receptor signaling pathway"/>
    <property type="evidence" value="ECO:0000318"/>
    <property type="project" value="GO_Central"/>
</dbReference>
<keyword evidence="3" id="KW-0808">Transferase</keyword>
<dbReference type="PhylomeDB" id="Q9UA62"/>
<dbReference type="Reactome" id="R-CEL-392451">
    <property type="pathway name" value="G beta:gamma signalling through PI3Kgamma"/>
</dbReference>
<dbReference type="Bgee" id="WBGene00021022">
    <property type="expression patterns" value="Expressed in germ line (C elegans) and 4 other cell types or tissues"/>
</dbReference>
<dbReference type="PROSITE" id="PS00108">
    <property type="entry name" value="PROTEIN_KINASE_ST"/>
    <property type="match status" value="1"/>
</dbReference>
<dbReference type="Reactome" id="R-CEL-5218920">
    <property type="pathway name" value="VEGFR2 mediated vascular permeability"/>
</dbReference>
<evidence type="ECO:0000313" key="13">
    <source>
        <dbReference type="Proteomes" id="UP000001940"/>
    </source>
</evidence>
<dbReference type="SMART" id="SM00220">
    <property type="entry name" value="S_TKc"/>
    <property type="match status" value="1"/>
</dbReference>
<keyword evidence="15" id="KW-1267">Proteomics identification</keyword>
<dbReference type="InParanoid" id="Q9UA62"/>
<dbReference type="UCSC" id="W04B5.5">
    <property type="organism name" value="c. elegans"/>
</dbReference>
<dbReference type="InterPro" id="IPR050236">
    <property type="entry name" value="Ser_Thr_kinase_AGC"/>
</dbReference>
<protein>
    <recommendedName>
        <fullName evidence="1">non-specific serine/threonine protein kinase</fullName>
        <ecNumber evidence="1">2.7.11.1</ecNumber>
    </recommendedName>
</protein>
<dbReference type="PeptideAtlas" id="Q9UA62"/>
<evidence type="ECO:0000256" key="6">
    <source>
        <dbReference type="ARBA" id="ARBA00022840"/>
    </source>
</evidence>
<evidence type="ECO:0000313" key="14">
    <source>
        <dbReference type="WormBase" id="W04B5.5"/>
    </source>
</evidence>
<dbReference type="SMR" id="Q9UA62"/>
<keyword evidence="6 9" id="KW-0067">ATP-binding</keyword>
<dbReference type="EC" id="2.7.11.1" evidence="1"/>
<keyword evidence="5 12" id="KW-0418">Kinase</keyword>
<keyword evidence="2 10" id="KW-0723">Serine/threonine-protein kinase</keyword>
<dbReference type="Gene3D" id="3.30.200.20">
    <property type="entry name" value="Phosphorylase Kinase, domain 1"/>
    <property type="match status" value="1"/>
</dbReference>
<dbReference type="OMA" id="RYYAANL"/>
<dbReference type="Reactome" id="R-CEL-202424">
    <property type="pathway name" value="Downstream TCR signaling"/>
</dbReference>
<dbReference type="Reactome" id="R-CEL-389357">
    <property type="pathway name" value="CD28 dependent PI3K/Akt signaling"/>
</dbReference>
<dbReference type="Gene3D" id="1.10.510.10">
    <property type="entry name" value="Transferase(Phosphotransferase) domain 1"/>
    <property type="match status" value="1"/>
</dbReference>
<dbReference type="PaxDb" id="6239-W04B5.5"/>
<evidence type="ECO:0000256" key="1">
    <source>
        <dbReference type="ARBA" id="ARBA00012513"/>
    </source>
</evidence>
<reference evidence="12 13" key="1">
    <citation type="journal article" date="1998" name="Science">
        <title>Genome sequence of the nematode C. elegans: a platform for investigating biology.</title>
        <authorList>
            <consortium name="The C. elegans sequencing consortium"/>
            <person name="Sulson J.E."/>
            <person name="Waterston R."/>
        </authorList>
    </citation>
    <scope>NUCLEOTIDE SEQUENCE [LARGE SCALE GENOMIC DNA]</scope>
    <source>
        <strain evidence="12 13">Bristol N2</strain>
    </source>
</reference>
<dbReference type="Reactome" id="R-CEL-5625740">
    <property type="pathway name" value="RHO GTPases activate PKNs"/>
</dbReference>
<keyword evidence="13" id="KW-1185">Reference proteome</keyword>
<dbReference type="eggNOG" id="KOG0592">
    <property type="taxonomic scope" value="Eukaryota"/>
</dbReference>
<dbReference type="SUPFAM" id="SSF56112">
    <property type="entry name" value="Protein kinase-like (PK-like)"/>
    <property type="match status" value="1"/>
</dbReference>
<dbReference type="HOGENOM" id="CLU_000288_63_30_1"/>
<dbReference type="STRING" id="6239.W04B5.5.1"/>
<dbReference type="PANTHER" id="PTHR24356:SF163">
    <property type="entry name" value="3-PHOSPHOINOSITIDE-DEPENDENT PROTEIN KINASE 1-RELATED"/>
    <property type="match status" value="1"/>
</dbReference>
<dbReference type="PROSITE" id="PS50011">
    <property type="entry name" value="PROTEIN_KINASE_DOM"/>
    <property type="match status" value="1"/>
</dbReference>
<dbReference type="Reactome" id="R-CEL-5218921">
    <property type="pathway name" value="VEGFR2 mediated cell proliferation"/>
</dbReference>
<evidence type="ECO:0000256" key="9">
    <source>
        <dbReference type="PROSITE-ProRule" id="PRU10141"/>
    </source>
</evidence>
<dbReference type="Reactome" id="R-CEL-2730905">
    <property type="pathway name" value="Role of LAT2/NTAL/LAB on calcium mobilization"/>
</dbReference>
<dbReference type="WormBase" id="W04B5.5">
    <property type="protein sequence ID" value="CE20142"/>
    <property type="gene ID" value="WBGene00021022"/>
</dbReference>
<evidence type="ECO:0000256" key="4">
    <source>
        <dbReference type="ARBA" id="ARBA00022741"/>
    </source>
</evidence>
<dbReference type="Reactome" id="R-CEL-354192">
    <property type="pathway name" value="Integrin signaling"/>
</dbReference>
<dbReference type="RefSeq" id="NP_497551.1">
    <property type="nucleotide sequence ID" value="NM_065150.3"/>
</dbReference>
<evidence type="ECO:0000259" key="11">
    <source>
        <dbReference type="PROSITE" id="PS50011"/>
    </source>
</evidence>
<dbReference type="FunFam" id="3.30.200.20:FF:001214">
    <property type="entry name" value="Serine/threonine-protein kinase ppk21"/>
    <property type="match status" value="1"/>
</dbReference>
<comment type="catalytic activity">
    <reaction evidence="8">
        <text>L-seryl-[protein] + ATP = O-phospho-L-seryl-[protein] + ADP + H(+)</text>
        <dbReference type="Rhea" id="RHEA:17989"/>
        <dbReference type="Rhea" id="RHEA-COMP:9863"/>
        <dbReference type="Rhea" id="RHEA-COMP:11604"/>
        <dbReference type="ChEBI" id="CHEBI:15378"/>
        <dbReference type="ChEBI" id="CHEBI:29999"/>
        <dbReference type="ChEBI" id="CHEBI:30616"/>
        <dbReference type="ChEBI" id="CHEBI:83421"/>
        <dbReference type="ChEBI" id="CHEBI:456216"/>
        <dbReference type="EC" id="2.7.11.1"/>
    </reaction>
</comment>
<evidence type="ECO:0000256" key="2">
    <source>
        <dbReference type="ARBA" id="ARBA00022527"/>
    </source>
</evidence>
<dbReference type="InterPro" id="IPR011009">
    <property type="entry name" value="Kinase-like_dom_sf"/>
</dbReference>
<dbReference type="GO" id="GO:0005524">
    <property type="term" value="F:ATP binding"/>
    <property type="evidence" value="ECO:0007669"/>
    <property type="project" value="UniProtKB-UniRule"/>
</dbReference>
<gene>
    <name evidence="12" type="ORF">CELE_W04B5.5</name>
    <name evidence="12 14" type="ORF">W04B5.5</name>
</gene>
<evidence type="ECO:0000256" key="10">
    <source>
        <dbReference type="RuleBase" id="RU000304"/>
    </source>
</evidence>
<dbReference type="GO" id="GO:0035556">
    <property type="term" value="P:intracellular signal transduction"/>
    <property type="evidence" value="ECO:0000318"/>
    <property type="project" value="GO_Central"/>
</dbReference>
<dbReference type="AlphaFoldDB" id="Q9UA62"/>
<dbReference type="Reactome" id="R-CEL-6804757">
    <property type="pathway name" value="Regulation of TP53 Degradation"/>
</dbReference>
<evidence type="ECO:0007829" key="15">
    <source>
        <dbReference type="PeptideAtlas" id="Q9UA62"/>
    </source>
</evidence>
<dbReference type="InterPro" id="IPR000719">
    <property type="entry name" value="Prot_kinase_dom"/>
</dbReference>
<dbReference type="EMBL" id="BX284603">
    <property type="protein sequence ID" value="CCD68653.1"/>
    <property type="molecule type" value="Genomic_DNA"/>
</dbReference>
<proteinExistence type="evidence at protein level"/>
<evidence type="ECO:0000256" key="5">
    <source>
        <dbReference type="ARBA" id="ARBA00022777"/>
    </source>
</evidence>
<dbReference type="PROSITE" id="PS00107">
    <property type="entry name" value="PROTEIN_KINASE_ATP"/>
    <property type="match status" value="1"/>
</dbReference>
<feature type="binding site" evidence="9">
    <location>
        <position position="59"/>
    </location>
    <ligand>
        <name>ATP</name>
        <dbReference type="ChEBI" id="CHEBI:30616"/>
    </ligand>
</feature>
<dbReference type="GeneID" id="175360"/>
<comment type="similarity">
    <text evidence="10">Belongs to the protein kinase superfamily.</text>
</comment>
<organism evidence="12 13">
    <name type="scientific">Caenorhabditis elegans</name>
    <dbReference type="NCBI Taxonomy" id="6239"/>
    <lineage>
        <taxon>Eukaryota</taxon>
        <taxon>Metazoa</taxon>
        <taxon>Ecdysozoa</taxon>
        <taxon>Nematoda</taxon>
        <taxon>Chromadorea</taxon>
        <taxon>Rhabditida</taxon>
        <taxon>Rhabditina</taxon>
        <taxon>Rhabditomorpha</taxon>
        <taxon>Rhabditoidea</taxon>
        <taxon>Rhabditidae</taxon>
        <taxon>Peloderinae</taxon>
        <taxon>Caenorhabditis</taxon>
    </lineage>
</organism>
<comment type="catalytic activity">
    <reaction evidence="7">
        <text>L-threonyl-[protein] + ATP = O-phospho-L-threonyl-[protein] + ADP + H(+)</text>
        <dbReference type="Rhea" id="RHEA:46608"/>
        <dbReference type="Rhea" id="RHEA-COMP:11060"/>
        <dbReference type="Rhea" id="RHEA-COMP:11605"/>
        <dbReference type="ChEBI" id="CHEBI:15378"/>
        <dbReference type="ChEBI" id="CHEBI:30013"/>
        <dbReference type="ChEBI" id="CHEBI:30616"/>
        <dbReference type="ChEBI" id="CHEBI:61977"/>
        <dbReference type="ChEBI" id="CHEBI:456216"/>
        <dbReference type="EC" id="2.7.11.1"/>
    </reaction>
</comment>
<accession>Q9UA62</accession>
<dbReference type="PIR" id="T33662">
    <property type="entry name" value="T33662"/>
</dbReference>
<sequence>MEVPENLKNPQNARREGSNMKCLADYSVEKEVGEGSFSTVYLARRKEPKNDENPEVALKICLKRLILKNKMVPYIHREKEALALISREENAHPGIVTLYATFQDSESLYFVLEYAKYGDLCTLMQKQPDSKFNVADSRYYAANLLSALEHIHKLGIIHRDVKADNLLVKSDGRIMLTDFGSSKFLSDYQKIQENPVEEEQPTGRRSSFVGTAFFVTPELLTGSEMSPSSDLWAFSVTLYLFLTGIYPFNDMSEYLVFRRIQDILYTFSEDFPDENAKNLIERLLVKEQKSRLTSQEIKEHKFFESIDFEHLEQLEPPRIY</sequence>
<feature type="domain" description="Protein kinase" evidence="11">
    <location>
        <begin position="26"/>
        <end position="303"/>
    </location>
</feature>
<dbReference type="InterPro" id="IPR017441">
    <property type="entry name" value="Protein_kinase_ATP_BS"/>
</dbReference>
<dbReference type="KEGG" id="cel:CELE_W04B5.5"/>
<dbReference type="Reactome" id="R-CEL-1257604">
    <property type="pathway name" value="PIP3 activates AKT signaling"/>
</dbReference>
<dbReference type="GO" id="GO:0004674">
    <property type="term" value="F:protein serine/threonine kinase activity"/>
    <property type="evidence" value="ECO:0000314"/>
    <property type="project" value="WormBase"/>
</dbReference>
<name>Q9UA62_CAEEL</name>
<dbReference type="AGR" id="WB:WBGene00021022"/>
<dbReference type="Reactome" id="R-CEL-9634635">
    <property type="pathway name" value="Estrogen-stimulated signaling through PRKCZ"/>
</dbReference>
<evidence type="ECO:0000256" key="7">
    <source>
        <dbReference type="ARBA" id="ARBA00047899"/>
    </source>
</evidence>
<evidence type="ECO:0000256" key="3">
    <source>
        <dbReference type="ARBA" id="ARBA00022679"/>
    </source>
</evidence>
<dbReference type="InterPro" id="IPR008271">
    <property type="entry name" value="Ser/Thr_kinase_AS"/>
</dbReference>
<dbReference type="Proteomes" id="UP000001940">
    <property type="component" value="Chromosome III"/>
</dbReference>
<evidence type="ECO:0000256" key="8">
    <source>
        <dbReference type="ARBA" id="ARBA00048679"/>
    </source>
</evidence>
<dbReference type="Pfam" id="PF00069">
    <property type="entry name" value="Pkinase"/>
    <property type="match status" value="1"/>
</dbReference>
<dbReference type="PANTHER" id="PTHR24356">
    <property type="entry name" value="SERINE/THREONINE-PROTEIN KINASE"/>
    <property type="match status" value="1"/>
</dbReference>
<dbReference type="Reactome" id="R-CEL-114604">
    <property type="pathway name" value="GPVI-mediated activation cascade"/>
</dbReference>
<dbReference type="Reactome" id="R-CEL-9856530">
    <property type="pathway name" value="High laminar flow shear stress activates signaling by PIEZO1 and PECAM1:CDH5:KDR in endothelial cells"/>
</dbReference>
<evidence type="ECO:0000313" key="12">
    <source>
        <dbReference type="EMBL" id="CCD68653.1"/>
    </source>
</evidence>
<keyword evidence="4 9" id="KW-0547">Nucleotide-binding</keyword>
<dbReference type="FunCoup" id="Q9UA62">
    <property type="interactions" value="1"/>
</dbReference>
<dbReference type="OrthoDB" id="347657at2759"/>
<dbReference type="CTD" id="175360"/>
<dbReference type="Reactome" id="R-CEL-165158">
    <property type="pathway name" value="Activation of AKT2"/>
</dbReference>